<dbReference type="PANTHER" id="PTHR44170">
    <property type="entry name" value="PROTEIN SIDEKICK"/>
    <property type="match status" value="1"/>
</dbReference>
<gene>
    <name evidence="4" type="primary">Igsf9</name>
    <name evidence="4" type="ORF">PARPUN_R14601</name>
</gene>
<dbReference type="EMBL" id="VZTX01031813">
    <property type="protein sequence ID" value="NXU20546.1"/>
    <property type="molecule type" value="Genomic_DNA"/>
</dbReference>
<dbReference type="GO" id="GO:0098609">
    <property type="term" value="P:cell-cell adhesion"/>
    <property type="evidence" value="ECO:0007669"/>
    <property type="project" value="TreeGrafter"/>
</dbReference>
<dbReference type="Gene3D" id="2.60.40.10">
    <property type="entry name" value="Immunoglobulins"/>
    <property type="match status" value="2"/>
</dbReference>
<keyword evidence="5" id="KW-1185">Reference proteome</keyword>
<comment type="caution">
    <text evidence="4">The sequence shown here is derived from an EMBL/GenBank/DDBJ whole genome shotgun (WGS) entry which is preliminary data.</text>
</comment>
<evidence type="ECO:0000256" key="2">
    <source>
        <dbReference type="ARBA" id="ARBA00023157"/>
    </source>
</evidence>
<dbReference type="PROSITE" id="PS50835">
    <property type="entry name" value="IG_LIKE"/>
    <property type="match status" value="2"/>
</dbReference>
<dbReference type="SUPFAM" id="SSF48726">
    <property type="entry name" value="Immunoglobulin"/>
    <property type="match status" value="1"/>
</dbReference>
<keyword evidence="2" id="KW-1015">Disulfide bond</keyword>
<name>A0A7L3IV24_9PASS</name>
<accession>A0A7L3IV24</accession>
<feature type="non-terminal residue" evidence="4">
    <location>
        <position position="152"/>
    </location>
</feature>
<sequence>MLPETHLPKGMRGVIRCPSRANPPLLSVTWTRDGRPLELDKVRPLQPCRPPHLPKPLLLTPPRSQLPGWSVRPDGSIVIATGNDDALGLYRCTPYNSYGTAGESRPTRVLLKDPPAFTVRPKEEYFQEVGRELVIPCVARGDPPPTVTWLKV</sequence>
<evidence type="ECO:0000313" key="4">
    <source>
        <dbReference type="EMBL" id="NXU20546.1"/>
    </source>
</evidence>
<proteinExistence type="predicted"/>
<feature type="domain" description="Ig-like" evidence="3">
    <location>
        <begin position="115"/>
        <end position="152"/>
    </location>
</feature>
<evidence type="ECO:0000313" key="5">
    <source>
        <dbReference type="Proteomes" id="UP000570592"/>
    </source>
</evidence>
<feature type="domain" description="Ig-like" evidence="3">
    <location>
        <begin position="1"/>
        <end position="110"/>
    </location>
</feature>
<organism evidence="4 5">
    <name type="scientific">Pardalotus punctatus</name>
    <name type="common">spotted pardalote</name>
    <dbReference type="NCBI Taxonomy" id="254575"/>
    <lineage>
        <taxon>Eukaryota</taxon>
        <taxon>Metazoa</taxon>
        <taxon>Chordata</taxon>
        <taxon>Craniata</taxon>
        <taxon>Vertebrata</taxon>
        <taxon>Euteleostomi</taxon>
        <taxon>Archelosauria</taxon>
        <taxon>Archosauria</taxon>
        <taxon>Dinosauria</taxon>
        <taxon>Saurischia</taxon>
        <taxon>Theropoda</taxon>
        <taxon>Coelurosauria</taxon>
        <taxon>Aves</taxon>
        <taxon>Neognathae</taxon>
        <taxon>Neoaves</taxon>
        <taxon>Telluraves</taxon>
        <taxon>Australaves</taxon>
        <taxon>Passeriformes</taxon>
        <taxon>Meliphagoidea</taxon>
        <taxon>Pardalotidae</taxon>
        <taxon>Pardalotus</taxon>
    </lineage>
</organism>
<keyword evidence="1" id="KW-0677">Repeat</keyword>
<protein>
    <submittedName>
        <fullName evidence="4">TUTLA protein</fullName>
    </submittedName>
</protein>
<dbReference type="PANTHER" id="PTHR44170:SF48">
    <property type="entry name" value="PROTEIN TURTLE HOMOLOG A"/>
    <property type="match status" value="1"/>
</dbReference>
<feature type="non-terminal residue" evidence="4">
    <location>
        <position position="1"/>
    </location>
</feature>
<dbReference type="Proteomes" id="UP000570592">
    <property type="component" value="Unassembled WGS sequence"/>
</dbReference>
<dbReference type="InterPro" id="IPR007110">
    <property type="entry name" value="Ig-like_dom"/>
</dbReference>
<evidence type="ECO:0000256" key="1">
    <source>
        <dbReference type="ARBA" id="ARBA00022737"/>
    </source>
</evidence>
<dbReference type="AlphaFoldDB" id="A0A7L3IV24"/>
<dbReference type="InterPro" id="IPR036179">
    <property type="entry name" value="Ig-like_dom_sf"/>
</dbReference>
<reference evidence="4 5" key="1">
    <citation type="submission" date="2019-09" db="EMBL/GenBank/DDBJ databases">
        <title>Bird 10,000 Genomes (B10K) Project - Family phase.</title>
        <authorList>
            <person name="Zhang G."/>
        </authorList>
    </citation>
    <scope>NUCLEOTIDE SEQUENCE [LARGE SCALE GENOMIC DNA]</scope>
    <source>
        <strain evidence="4">B10K-DU-029-51</strain>
    </source>
</reference>
<evidence type="ECO:0000259" key="3">
    <source>
        <dbReference type="PROSITE" id="PS50835"/>
    </source>
</evidence>
<dbReference type="InterPro" id="IPR013783">
    <property type="entry name" value="Ig-like_fold"/>
</dbReference>